<dbReference type="RefSeq" id="WP_008680092.1">
    <property type="nucleotide sequence ID" value="NZ_CABKOG010000003.1"/>
</dbReference>
<dbReference type="GO" id="GO:0016791">
    <property type="term" value="F:phosphatase activity"/>
    <property type="evidence" value="ECO:0007669"/>
    <property type="project" value="TreeGrafter"/>
</dbReference>
<dbReference type="Proteomes" id="UP001141183">
    <property type="component" value="Unassembled WGS sequence"/>
</dbReference>
<dbReference type="GO" id="GO:0000287">
    <property type="term" value="F:magnesium ion binding"/>
    <property type="evidence" value="ECO:0007669"/>
    <property type="project" value="TreeGrafter"/>
</dbReference>
<dbReference type="Gene3D" id="3.30.1240.10">
    <property type="match status" value="1"/>
</dbReference>
<keyword evidence="2" id="KW-1185">Reference proteome</keyword>
<sequence length="281" mass="32146">MHQIIFLDIDGTLRDEVYGVPETAKIAIKMCRENSIYTCLCTGRTIGTITDDVLDLSTDGIIAGGGSYIEFQSEVIKKTFFKMDKMKEASFYLKNINNETAFTFESDDIVFMNKAAVEILTSLNNEKFKLLNEEERRGAILKQKIIYEENLHSFNENLHEISKICLWGREEVFKKLKSIFSENEIQLAQSYKFDSRNYYEIIQKECNKGEAILSLCKHLDIDVNKTLGFGDGRNDIDMLKVVGSAVGVQGGSKEIFQYVDSICEEPMKDGIYLELKRRNLI</sequence>
<dbReference type="InterPro" id="IPR023214">
    <property type="entry name" value="HAD_sf"/>
</dbReference>
<keyword evidence="1" id="KW-0378">Hydrolase</keyword>
<dbReference type="InterPro" id="IPR006379">
    <property type="entry name" value="HAD-SF_hydro_IIB"/>
</dbReference>
<gene>
    <name evidence="1" type="ORF">NE398_01230</name>
</gene>
<dbReference type="NCBIfam" id="TIGR01484">
    <property type="entry name" value="HAD-SF-IIB"/>
    <property type="match status" value="1"/>
</dbReference>
<dbReference type="PANTHER" id="PTHR10000:SF25">
    <property type="entry name" value="PHOSPHATASE YKRA-RELATED"/>
    <property type="match status" value="1"/>
</dbReference>
<dbReference type="Pfam" id="PF08282">
    <property type="entry name" value="Hydrolase_3"/>
    <property type="match status" value="1"/>
</dbReference>
<dbReference type="AlphaFoldDB" id="A0A9X4AYI6"/>
<comment type="caution">
    <text evidence="1">The sequence shown here is derived from an EMBL/GenBank/DDBJ whole genome shotgun (WGS) entry which is preliminary data.</text>
</comment>
<evidence type="ECO:0000313" key="2">
    <source>
        <dbReference type="Proteomes" id="UP001141183"/>
    </source>
</evidence>
<protein>
    <submittedName>
        <fullName evidence="1">HAD-IIB family hydrolase</fullName>
    </submittedName>
</protein>
<name>A0A9X4AYI6_9CLOT</name>
<organism evidence="1 2">
    <name type="scientific">Clostridium tertium</name>
    <dbReference type="NCBI Taxonomy" id="1559"/>
    <lineage>
        <taxon>Bacteria</taxon>
        <taxon>Bacillati</taxon>
        <taxon>Bacillota</taxon>
        <taxon>Clostridia</taxon>
        <taxon>Eubacteriales</taxon>
        <taxon>Clostridiaceae</taxon>
        <taxon>Clostridium</taxon>
    </lineage>
</organism>
<evidence type="ECO:0000313" key="1">
    <source>
        <dbReference type="EMBL" id="MDC4238794.1"/>
    </source>
</evidence>
<proteinExistence type="predicted"/>
<dbReference type="SUPFAM" id="SSF56784">
    <property type="entry name" value="HAD-like"/>
    <property type="match status" value="1"/>
</dbReference>
<dbReference type="GO" id="GO:0005829">
    <property type="term" value="C:cytosol"/>
    <property type="evidence" value="ECO:0007669"/>
    <property type="project" value="TreeGrafter"/>
</dbReference>
<accession>A0A9X4AYI6</accession>
<dbReference type="EMBL" id="JAMRYU010000001">
    <property type="protein sequence ID" value="MDC4238794.1"/>
    <property type="molecule type" value="Genomic_DNA"/>
</dbReference>
<dbReference type="InterPro" id="IPR036412">
    <property type="entry name" value="HAD-like_sf"/>
</dbReference>
<reference evidence="1" key="1">
    <citation type="submission" date="2022-05" db="EMBL/GenBank/DDBJ databases">
        <title>Draft genome sequence of Clostridium tertium strain CP3 isolated from Peru.</title>
        <authorList>
            <person name="Hurtado R."/>
            <person name="Lima L."/>
            <person name="Sousa T."/>
            <person name="Jaiswal A.K."/>
            <person name="Tiwari S."/>
            <person name="Maturrano L."/>
            <person name="Brenig B."/>
            <person name="Azevedo V."/>
        </authorList>
    </citation>
    <scope>NUCLEOTIDE SEQUENCE</scope>
    <source>
        <strain evidence="1">CP3</strain>
    </source>
</reference>
<dbReference type="Gene3D" id="3.40.50.1000">
    <property type="entry name" value="HAD superfamily/HAD-like"/>
    <property type="match status" value="1"/>
</dbReference>
<dbReference type="PANTHER" id="PTHR10000">
    <property type="entry name" value="PHOSPHOSERINE PHOSPHATASE"/>
    <property type="match status" value="1"/>
</dbReference>